<reference evidence="1 2" key="1">
    <citation type="submission" date="2018-07" db="EMBL/GenBank/DDBJ databases">
        <title>Genomic Encyclopedia of Type Strains, Phase IV (KMG-IV): sequencing the most valuable type-strain genomes for metagenomic binning, comparative biology and taxonomic classification.</title>
        <authorList>
            <person name="Goeker M."/>
        </authorList>
    </citation>
    <scope>NUCLEOTIDE SEQUENCE [LARGE SCALE GENOMIC DNA]</scope>
    <source>
        <strain evidence="1 2">DSM 21634</strain>
    </source>
</reference>
<proteinExistence type="predicted"/>
<name>A0A368XIT6_9BURK</name>
<evidence type="ECO:0000313" key="2">
    <source>
        <dbReference type="Proteomes" id="UP000252884"/>
    </source>
</evidence>
<gene>
    <name evidence="1" type="ORF">DES41_108117</name>
</gene>
<dbReference type="Proteomes" id="UP000252884">
    <property type="component" value="Unassembled WGS sequence"/>
</dbReference>
<keyword evidence="2" id="KW-1185">Reference proteome</keyword>
<dbReference type="EMBL" id="QPJK01000008">
    <property type="protein sequence ID" value="RCW67940.1"/>
    <property type="molecule type" value="Genomic_DNA"/>
</dbReference>
<accession>A0A368XIT6</accession>
<dbReference type="Gene3D" id="3.40.1260.10">
    <property type="entry name" value="DsrEFH-like"/>
    <property type="match status" value="1"/>
</dbReference>
<comment type="caution">
    <text evidence="1">The sequence shown here is derived from an EMBL/GenBank/DDBJ whole genome shotgun (WGS) entry which is preliminary data.</text>
</comment>
<dbReference type="RefSeq" id="WP_114470492.1">
    <property type="nucleotide sequence ID" value="NZ_QPJK01000008.1"/>
</dbReference>
<dbReference type="AlphaFoldDB" id="A0A368XIT6"/>
<sequence>MSQDIQHQALKVILHAPTPAALERARKNAVNLLRDAPDTDLRIVLNAEAVEAALDHAHADMDARTWVCPTTLNRIGRENRPPLQVMTSSAIIEIAYMLRAGWVYIRS</sequence>
<protein>
    <submittedName>
        <fullName evidence="1">Intracellular sulfur oxidation DsrE/DsrF family protein</fullName>
    </submittedName>
</protein>
<dbReference type="InterPro" id="IPR027396">
    <property type="entry name" value="DsrEFH-like"/>
</dbReference>
<organism evidence="1 2">
    <name type="scientific">Pseudorhodoferax soli</name>
    <dbReference type="NCBI Taxonomy" id="545864"/>
    <lineage>
        <taxon>Bacteria</taxon>
        <taxon>Pseudomonadati</taxon>
        <taxon>Pseudomonadota</taxon>
        <taxon>Betaproteobacteria</taxon>
        <taxon>Burkholderiales</taxon>
        <taxon>Comamonadaceae</taxon>
    </lineage>
</organism>
<dbReference type="OrthoDB" id="8665200at2"/>
<dbReference type="SUPFAM" id="SSF75169">
    <property type="entry name" value="DsrEFH-like"/>
    <property type="match status" value="1"/>
</dbReference>
<evidence type="ECO:0000313" key="1">
    <source>
        <dbReference type="EMBL" id="RCW67940.1"/>
    </source>
</evidence>